<evidence type="ECO:0000313" key="3">
    <source>
        <dbReference type="Proteomes" id="UP001597186"/>
    </source>
</evidence>
<reference evidence="3" key="1">
    <citation type="journal article" date="2019" name="Int. J. Syst. Evol. Microbiol.">
        <title>The Global Catalogue of Microorganisms (GCM) 10K type strain sequencing project: providing services to taxonomists for standard genome sequencing and annotation.</title>
        <authorList>
            <consortium name="The Broad Institute Genomics Platform"/>
            <consortium name="The Broad Institute Genome Sequencing Center for Infectious Disease"/>
            <person name="Wu L."/>
            <person name="Ma J."/>
        </authorList>
    </citation>
    <scope>NUCLEOTIDE SEQUENCE [LARGE SCALE GENOMIC DNA]</scope>
    <source>
        <strain evidence="3">CGMCC 1.12477</strain>
    </source>
</reference>
<keyword evidence="1" id="KW-0472">Membrane</keyword>
<feature type="transmembrane region" description="Helical" evidence="1">
    <location>
        <begin position="28"/>
        <end position="46"/>
    </location>
</feature>
<comment type="caution">
    <text evidence="2">The sequence shown here is derived from an EMBL/GenBank/DDBJ whole genome shotgun (WGS) entry which is preliminary data.</text>
</comment>
<sequence>MTSSQTTDHTTNTTNDQQADENALARKILLGVVVALIAWGLAIAQWGVPGLYIPALAMVPVIYIVLLVISRA</sequence>
<dbReference type="RefSeq" id="WP_379913988.1">
    <property type="nucleotide sequence ID" value="NZ_JBHUDD010000041.1"/>
</dbReference>
<gene>
    <name evidence="2" type="ORF">ACFTOW_05775</name>
</gene>
<keyword evidence="1" id="KW-1133">Transmembrane helix</keyword>
<protein>
    <submittedName>
        <fullName evidence="2">Uncharacterized protein</fullName>
    </submittedName>
</protein>
<name>A0ABW4EC56_9RHOB</name>
<dbReference type="EMBL" id="JBHUDD010000041">
    <property type="protein sequence ID" value="MFD1508905.1"/>
    <property type="molecule type" value="Genomic_DNA"/>
</dbReference>
<evidence type="ECO:0000313" key="2">
    <source>
        <dbReference type="EMBL" id="MFD1508905.1"/>
    </source>
</evidence>
<evidence type="ECO:0000256" key="1">
    <source>
        <dbReference type="SAM" id="Phobius"/>
    </source>
</evidence>
<proteinExistence type="predicted"/>
<accession>A0ABW4EC56</accession>
<organism evidence="2 3">
    <name type="scientific">Lacimonas salitolerans</name>
    <dbReference type="NCBI Taxonomy" id="1323750"/>
    <lineage>
        <taxon>Bacteria</taxon>
        <taxon>Pseudomonadati</taxon>
        <taxon>Pseudomonadota</taxon>
        <taxon>Alphaproteobacteria</taxon>
        <taxon>Rhodobacterales</taxon>
        <taxon>Paracoccaceae</taxon>
        <taxon>Lacimonas</taxon>
    </lineage>
</organism>
<feature type="transmembrane region" description="Helical" evidence="1">
    <location>
        <begin position="52"/>
        <end position="69"/>
    </location>
</feature>
<dbReference type="Proteomes" id="UP001597186">
    <property type="component" value="Unassembled WGS sequence"/>
</dbReference>
<keyword evidence="1" id="KW-0812">Transmembrane</keyword>
<keyword evidence="3" id="KW-1185">Reference proteome</keyword>